<name>A0ABV8J6V6_9ACTN</name>
<dbReference type="EMBL" id="JBHSBL010000029">
    <property type="protein sequence ID" value="MFC4071945.1"/>
    <property type="molecule type" value="Genomic_DNA"/>
</dbReference>
<reference evidence="2" key="1">
    <citation type="journal article" date="2019" name="Int. J. Syst. Evol. Microbiol.">
        <title>The Global Catalogue of Microorganisms (GCM) 10K type strain sequencing project: providing services to taxonomists for standard genome sequencing and annotation.</title>
        <authorList>
            <consortium name="The Broad Institute Genomics Platform"/>
            <consortium name="The Broad Institute Genome Sequencing Center for Infectious Disease"/>
            <person name="Wu L."/>
            <person name="Ma J."/>
        </authorList>
    </citation>
    <scope>NUCLEOTIDE SEQUENCE [LARGE SCALE GENOMIC DNA]</scope>
    <source>
        <strain evidence="2">TBRC 5832</strain>
    </source>
</reference>
<dbReference type="RefSeq" id="WP_378072816.1">
    <property type="nucleotide sequence ID" value="NZ_JBHSBL010000029.1"/>
</dbReference>
<accession>A0ABV8J6V6</accession>
<evidence type="ECO:0000313" key="2">
    <source>
        <dbReference type="Proteomes" id="UP001595867"/>
    </source>
</evidence>
<dbReference type="Pfam" id="PF19953">
    <property type="entry name" value="EACC1"/>
    <property type="match status" value="1"/>
</dbReference>
<proteinExistence type="predicted"/>
<dbReference type="Proteomes" id="UP001595867">
    <property type="component" value="Unassembled WGS sequence"/>
</dbReference>
<dbReference type="InterPro" id="IPR045428">
    <property type="entry name" value="EACC1"/>
</dbReference>
<evidence type="ECO:0000313" key="1">
    <source>
        <dbReference type="EMBL" id="MFC4071945.1"/>
    </source>
</evidence>
<gene>
    <name evidence="1" type="ORF">ACFO0C_44025</name>
</gene>
<keyword evidence="2" id="KW-1185">Reference proteome</keyword>
<protein>
    <submittedName>
        <fullName evidence="1">Uncharacterized protein</fullName>
    </submittedName>
</protein>
<sequence length="128" mass="14192">MSERIDVELVVRNGRYHEDDPRWLDQIAALVSDLRRGTGAVHTRRTPVPHTKGAVDQVILTLGSAGVFSVAVQMINTWLSRDRNRSVEITYTDTQGRVHTVRVSAENASREAFAPLVAAAEKLAQEQS</sequence>
<organism evidence="1 2">
    <name type="scientific">Actinoplanes subglobosus</name>
    <dbReference type="NCBI Taxonomy" id="1547892"/>
    <lineage>
        <taxon>Bacteria</taxon>
        <taxon>Bacillati</taxon>
        <taxon>Actinomycetota</taxon>
        <taxon>Actinomycetes</taxon>
        <taxon>Micromonosporales</taxon>
        <taxon>Micromonosporaceae</taxon>
        <taxon>Actinoplanes</taxon>
    </lineage>
</organism>
<comment type="caution">
    <text evidence="1">The sequence shown here is derived from an EMBL/GenBank/DDBJ whole genome shotgun (WGS) entry which is preliminary data.</text>
</comment>